<dbReference type="OrthoDB" id="2195113at2759"/>
<dbReference type="AlphaFoldDB" id="A0A420HXH0"/>
<sequence length="274" mass="32356">MDSDNRRLIDPDCAICGAPGLDLCKCEGLELEAAVNRAEDIMLTSCLEQIRSMLRLYISLADIKGLETSEWVKLRARNFILGYYERLADHHETEYRERIIEIESCPAPYYNSPQFFEELDHEEAKLKFNINEAWKASVQRYPEVLKYFYSLVDISRPNDSDDCVTSPPIYPNDVMRPSIPMNARTREGENAFRSRSEIDRQEDQEYKSRRPRRWPERYTDEEREETVSKSERIKDTRGDSRPSFHSRSRKHGIMREKKAKSIPVAYEDRSYYSR</sequence>
<comment type="caution">
    <text evidence="2">The sequence shown here is derived from an EMBL/GenBank/DDBJ whole genome shotgun (WGS) entry which is preliminary data.</text>
</comment>
<keyword evidence="3" id="KW-1185">Reference proteome</keyword>
<name>A0A420HXH0_9PEZI</name>
<feature type="region of interest" description="Disordered" evidence="1">
    <location>
        <begin position="167"/>
        <end position="274"/>
    </location>
</feature>
<proteinExistence type="predicted"/>
<dbReference type="Proteomes" id="UP000286134">
    <property type="component" value="Unassembled WGS sequence"/>
</dbReference>
<reference evidence="2 3" key="1">
    <citation type="journal article" date="2018" name="BMC Genomics">
        <title>Comparative genome analyses reveal sequence features reflecting distinct modes of host-adaptation between dicot and monocot powdery mildew.</title>
        <authorList>
            <person name="Wu Y."/>
            <person name="Ma X."/>
            <person name="Pan Z."/>
            <person name="Kale S.D."/>
            <person name="Song Y."/>
            <person name="King H."/>
            <person name="Zhang Q."/>
            <person name="Presley C."/>
            <person name="Deng X."/>
            <person name="Wei C.I."/>
            <person name="Xiao S."/>
        </authorList>
    </citation>
    <scope>NUCLEOTIDE SEQUENCE [LARGE SCALE GENOMIC DNA]</scope>
    <source>
        <strain evidence="2">UMSG2</strain>
    </source>
</reference>
<evidence type="ECO:0000256" key="1">
    <source>
        <dbReference type="SAM" id="MobiDB-lite"/>
    </source>
</evidence>
<accession>A0A420HXH0</accession>
<evidence type="ECO:0000313" key="2">
    <source>
        <dbReference type="EMBL" id="RKF62138.1"/>
    </source>
</evidence>
<gene>
    <name evidence="2" type="ORF">OnM2_035048</name>
</gene>
<protein>
    <submittedName>
        <fullName evidence="2">Uncharacterized protein</fullName>
    </submittedName>
</protein>
<feature type="compositionally biased region" description="Basic residues" evidence="1">
    <location>
        <begin position="244"/>
        <end position="260"/>
    </location>
</feature>
<evidence type="ECO:0000313" key="3">
    <source>
        <dbReference type="Proteomes" id="UP000286134"/>
    </source>
</evidence>
<organism evidence="2 3">
    <name type="scientific">Erysiphe neolycopersici</name>
    <dbReference type="NCBI Taxonomy" id="212602"/>
    <lineage>
        <taxon>Eukaryota</taxon>
        <taxon>Fungi</taxon>
        <taxon>Dikarya</taxon>
        <taxon>Ascomycota</taxon>
        <taxon>Pezizomycotina</taxon>
        <taxon>Leotiomycetes</taxon>
        <taxon>Erysiphales</taxon>
        <taxon>Erysiphaceae</taxon>
        <taxon>Erysiphe</taxon>
    </lineage>
</organism>
<feature type="compositionally biased region" description="Basic and acidic residues" evidence="1">
    <location>
        <begin position="184"/>
        <end position="242"/>
    </location>
</feature>
<dbReference type="EMBL" id="MCFK01003589">
    <property type="protein sequence ID" value="RKF62138.1"/>
    <property type="molecule type" value="Genomic_DNA"/>
</dbReference>